<dbReference type="EMBL" id="DVMJ01000014">
    <property type="protein sequence ID" value="HIU12903.1"/>
    <property type="molecule type" value="Genomic_DNA"/>
</dbReference>
<dbReference type="InterPro" id="IPR024445">
    <property type="entry name" value="Tnp_ISXO2-like"/>
</dbReference>
<evidence type="ECO:0000259" key="1">
    <source>
        <dbReference type="Pfam" id="PF12762"/>
    </source>
</evidence>
<dbReference type="Proteomes" id="UP000824175">
    <property type="component" value="Unassembled WGS sequence"/>
</dbReference>
<proteinExistence type="predicted"/>
<reference evidence="2" key="1">
    <citation type="submission" date="2020-10" db="EMBL/GenBank/DDBJ databases">
        <authorList>
            <person name="Gilroy R."/>
        </authorList>
    </citation>
    <scope>NUCLEOTIDE SEQUENCE</scope>
    <source>
        <strain evidence="2">CHK195-11698</strain>
    </source>
</reference>
<dbReference type="AlphaFoldDB" id="A0A9D1HM11"/>
<gene>
    <name evidence="2" type="ORF">IAD15_02360</name>
</gene>
<feature type="domain" description="ISXO2-like transposase" evidence="1">
    <location>
        <begin position="5"/>
        <end position="36"/>
    </location>
</feature>
<feature type="non-terminal residue" evidence="2">
    <location>
        <position position="1"/>
    </location>
</feature>
<reference evidence="2" key="2">
    <citation type="journal article" date="2021" name="PeerJ">
        <title>Extensive microbial diversity within the chicken gut microbiome revealed by metagenomics and culture.</title>
        <authorList>
            <person name="Gilroy R."/>
            <person name="Ravi A."/>
            <person name="Getino M."/>
            <person name="Pursley I."/>
            <person name="Horton D.L."/>
            <person name="Alikhan N.F."/>
            <person name="Baker D."/>
            <person name="Gharbi K."/>
            <person name="Hall N."/>
            <person name="Watson M."/>
            <person name="Adriaenssens E.M."/>
            <person name="Foster-Nyarko E."/>
            <person name="Jarju S."/>
            <person name="Secka A."/>
            <person name="Antonio M."/>
            <person name="Oren A."/>
            <person name="Chaudhuri R.R."/>
            <person name="La Ragione R."/>
            <person name="Hildebrand F."/>
            <person name="Pallen M.J."/>
        </authorList>
    </citation>
    <scope>NUCLEOTIDE SEQUENCE</scope>
    <source>
        <strain evidence="2">CHK195-11698</strain>
    </source>
</reference>
<evidence type="ECO:0000313" key="3">
    <source>
        <dbReference type="Proteomes" id="UP000824175"/>
    </source>
</evidence>
<dbReference type="Pfam" id="PF12762">
    <property type="entry name" value="DDE_Tnp_IS1595"/>
    <property type="match status" value="1"/>
</dbReference>
<comment type="caution">
    <text evidence="2">The sequence shown here is derived from an EMBL/GenBank/DDBJ whole genome shotgun (WGS) entry which is preliminary data.</text>
</comment>
<sequence>INIQISNIKSNIDGIYHGIAKKYINGYIQEHAWRFNHRYKGYKLMFSMMRIVSYSIVMTRKMLKDYYNNASVSDGL</sequence>
<evidence type="ECO:0000313" key="2">
    <source>
        <dbReference type="EMBL" id="HIU12903.1"/>
    </source>
</evidence>
<name>A0A9D1HM11_9FIRM</name>
<protein>
    <submittedName>
        <fullName evidence="2">Transposase</fullName>
    </submittedName>
</protein>
<accession>A0A9D1HM11</accession>
<organism evidence="2 3">
    <name type="scientific">Candidatus Fimiplasma intestinipullorum</name>
    <dbReference type="NCBI Taxonomy" id="2840825"/>
    <lineage>
        <taxon>Bacteria</taxon>
        <taxon>Bacillati</taxon>
        <taxon>Bacillota</taxon>
        <taxon>Clostridia</taxon>
        <taxon>Eubacteriales</taxon>
        <taxon>Candidatus Fimiplasma</taxon>
    </lineage>
</organism>